<name>B2IHF9_BEII9</name>
<accession>B2IHF9</accession>
<proteinExistence type="predicted"/>
<dbReference type="AlphaFoldDB" id="B2IHF9"/>
<dbReference type="GO" id="GO:0019825">
    <property type="term" value="F:oxygen binding"/>
    <property type="evidence" value="ECO:0007669"/>
    <property type="project" value="InterPro"/>
</dbReference>
<evidence type="ECO:0000313" key="2">
    <source>
        <dbReference type="Proteomes" id="UP000001695"/>
    </source>
</evidence>
<dbReference type="RefSeq" id="WP_012385297.1">
    <property type="nucleotide sequence ID" value="NC_010581.1"/>
</dbReference>
<dbReference type="InterPro" id="IPR012292">
    <property type="entry name" value="Globin/Proto"/>
</dbReference>
<reference evidence="1 2" key="2">
    <citation type="journal article" date="2010" name="J. Bacteriol.">
        <title>Complete genome sequence of Beijerinckia indica subsp. indica.</title>
        <authorList>
            <person name="Tamas I."/>
            <person name="Dedysh S.N."/>
            <person name="Liesack W."/>
            <person name="Stott M.B."/>
            <person name="Alam M."/>
            <person name="Murrell J.C."/>
            <person name="Dunfield P.F."/>
        </authorList>
    </citation>
    <scope>NUCLEOTIDE SEQUENCE [LARGE SCALE GENOMIC DNA]</scope>
    <source>
        <strain evidence="2">ATCC 9039 / DSM 1715 / NCIMB 8712</strain>
    </source>
</reference>
<dbReference type="InterPro" id="IPR009050">
    <property type="entry name" value="Globin-like_sf"/>
</dbReference>
<dbReference type="CDD" id="cd08916">
    <property type="entry name" value="TrHb3_P"/>
    <property type="match status" value="1"/>
</dbReference>
<organism evidence="1 2">
    <name type="scientific">Beijerinckia indica subsp. indica (strain ATCC 9039 / DSM 1715 / NCIMB 8712)</name>
    <dbReference type="NCBI Taxonomy" id="395963"/>
    <lineage>
        <taxon>Bacteria</taxon>
        <taxon>Pseudomonadati</taxon>
        <taxon>Pseudomonadota</taxon>
        <taxon>Alphaproteobacteria</taxon>
        <taxon>Hyphomicrobiales</taxon>
        <taxon>Beijerinckiaceae</taxon>
        <taxon>Beijerinckia</taxon>
    </lineage>
</organism>
<dbReference type="EMBL" id="CP001016">
    <property type="protein sequence ID" value="ACB95944.1"/>
    <property type="molecule type" value="Genomic_DNA"/>
</dbReference>
<protein>
    <submittedName>
        <fullName evidence="1">Protozoan/cyanobacterial globin family protein</fullName>
    </submittedName>
</protein>
<keyword evidence="2" id="KW-1185">Reference proteome</keyword>
<gene>
    <name evidence="1" type="ordered locus">Bind_2331</name>
</gene>
<dbReference type="STRING" id="395963.Bind_2331"/>
<sequence length="145" mass="16437">MDVDNKVAPAPELTDAELQKAEKAIADCVEDFYAKARKDDLLGPIFNATVHDWDVHLRVVANFWSHVILKTKRYSGSPYVVHHNLPLELEHFPRWLALFEESAQHYLSPEHAERALGKARHMAESFKAGIFPFVGKDGKPSRHPG</sequence>
<dbReference type="eggNOG" id="COG2346">
    <property type="taxonomic scope" value="Bacteria"/>
</dbReference>
<dbReference type="Proteomes" id="UP000001695">
    <property type="component" value="Chromosome"/>
</dbReference>
<reference evidence="2" key="1">
    <citation type="submission" date="2008-03" db="EMBL/GenBank/DDBJ databases">
        <title>Complete sequence of chromosome of Beijerinckia indica subsp. indica ATCC 9039.</title>
        <authorList>
            <consortium name="US DOE Joint Genome Institute"/>
            <person name="Copeland A."/>
            <person name="Lucas S."/>
            <person name="Lapidus A."/>
            <person name="Glavina del Rio T."/>
            <person name="Dalin E."/>
            <person name="Tice H."/>
            <person name="Bruce D."/>
            <person name="Goodwin L."/>
            <person name="Pitluck S."/>
            <person name="LaButti K."/>
            <person name="Schmutz J."/>
            <person name="Larimer F."/>
            <person name="Land M."/>
            <person name="Hauser L."/>
            <person name="Kyrpides N."/>
            <person name="Mikhailova N."/>
            <person name="Dunfield P.F."/>
            <person name="Dedysh S.N."/>
            <person name="Liesack W."/>
            <person name="Saw J.H."/>
            <person name="Alam M."/>
            <person name="Chen Y."/>
            <person name="Murrell J.C."/>
            <person name="Richardson P."/>
        </authorList>
    </citation>
    <scope>NUCLEOTIDE SEQUENCE [LARGE SCALE GENOMIC DNA]</scope>
    <source>
        <strain evidence="2">ATCC 9039 / DSM 1715 / NCIMB 8712</strain>
    </source>
</reference>
<dbReference type="GO" id="GO:0020037">
    <property type="term" value="F:heme binding"/>
    <property type="evidence" value="ECO:0007669"/>
    <property type="project" value="InterPro"/>
</dbReference>
<dbReference type="SUPFAM" id="SSF46458">
    <property type="entry name" value="Globin-like"/>
    <property type="match status" value="1"/>
</dbReference>
<dbReference type="Gene3D" id="1.10.490.10">
    <property type="entry name" value="Globins"/>
    <property type="match status" value="1"/>
</dbReference>
<dbReference type="OrthoDB" id="25954at2"/>
<dbReference type="KEGG" id="bid:Bind_2331"/>
<dbReference type="HOGENOM" id="CLU_104957_4_1_5"/>
<evidence type="ECO:0000313" key="1">
    <source>
        <dbReference type="EMBL" id="ACB95944.1"/>
    </source>
</evidence>